<proteinExistence type="predicted"/>
<dbReference type="KEGG" id="zga:ZOBELLIA_1045"/>
<evidence type="ECO:0000313" key="1">
    <source>
        <dbReference type="EMBL" id="CAZ95102.1"/>
    </source>
</evidence>
<dbReference type="SUPFAM" id="SSF53850">
    <property type="entry name" value="Periplasmic binding protein-like II"/>
    <property type="match status" value="1"/>
</dbReference>
<dbReference type="STRING" id="63186.ZOBELLIA_1045"/>
<dbReference type="HOGENOM" id="CLU_059918_0_0_10"/>
<protein>
    <recommendedName>
        <fullName evidence="3">Extracellular solute-binding protein</fullName>
    </recommendedName>
</protein>
<evidence type="ECO:0000313" key="2">
    <source>
        <dbReference type="Proteomes" id="UP000008898"/>
    </source>
</evidence>
<organism evidence="1 2">
    <name type="scientific">Zobellia galactanivorans (strain DSM 12802 / CCUG 47099 / CIP 106680 / NCIMB 13871 / Dsij)</name>
    <dbReference type="NCBI Taxonomy" id="63186"/>
    <lineage>
        <taxon>Bacteria</taxon>
        <taxon>Pseudomonadati</taxon>
        <taxon>Bacteroidota</taxon>
        <taxon>Flavobacteriia</taxon>
        <taxon>Flavobacteriales</taxon>
        <taxon>Flavobacteriaceae</taxon>
        <taxon>Zobellia</taxon>
    </lineage>
</organism>
<sequence>MASITLKGITWDHPRGYDPLIAASAAYYEEKGIIVEWQKRSLTDFGDFSIESLSEQYDLLILDHPHCGVIAGTGCLVPLEEHLSDELFLLLKAQSAGPSFSSYSFQKHQWALPIDAAFQCGSYRKDLLSDSIPKSWEEVFALAHRLRSNGKYVGMALCPTDSLCAFLSLCNQFGAPIVMDSEELVPHKVGIEILGLMKRMCMEFHPNALDWNPIDLYDYMAQTDDIVYAPLAFNYTNYSRKGFRENRLVFTDSPNAKTVLGGAGIAVSSQCKNSIEAVDYCYWVCSERVQKDIYTVNNGQPGNITCWMDPDANNLTDNFFQNTLQTLESAYVRPRYFGWPSFQEYLGRVLHKHLKNDIDPIVTLRQLQNSFNESKTLMYK</sequence>
<dbReference type="Proteomes" id="UP000008898">
    <property type="component" value="Chromosome"/>
</dbReference>
<name>G0L2P0_ZOBGA</name>
<reference evidence="1 2" key="2">
    <citation type="journal article" date="2012" name="Environ. Microbiol.">
        <title>Characterization of the first alginolytic operons in a marine bacterium: from their emergence in marine Flavobacteriia to their independent transfers to marine Proteobacteria and human gut Bacteroides.</title>
        <authorList>
            <person name="Thomas F."/>
            <person name="Barbeyron T."/>
            <person name="Tonon T."/>
            <person name="Genicot S."/>
            <person name="Czjzek M."/>
            <person name="Michel G."/>
        </authorList>
    </citation>
    <scope>NUCLEOTIDE SEQUENCE [LARGE SCALE GENOMIC DNA]</scope>
    <source>
        <strain evidence="2">DSM 12802 / CCUG 47099 / CIP 106680 / NCIMB 13871 / Dsij</strain>
    </source>
</reference>
<dbReference type="RefSeq" id="WP_013992414.1">
    <property type="nucleotide sequence ID" value="NC_015844.1"/>
</dbReference>
<accession>G0L2P0</accession>
<keyword evidence="2" id="KW-1185">Reference proteome</keyword>
<evidence type="ECO:0008006" key="3">
    <source>
        <dbReference type="Google" id="ProtNLM"/>
    </source>
</evidence>
<dbReference type="AlphaFoldDB" id="G0L2P0"/>
<dbReference type="EMBL" id="FP476056">
    <property type="protein sequence ID" value="CAZ95102.1"/>
    <property type="molecule type" value="Genomic_DNA"/>
</dbReference>
<dbReference type="Pfam" id="PF13416">
    <property type="entry name" value="SBP_bac_8"/>
    <property type="match status" value="1"/>
</dbReference>
<gene>
    <name evidence="1" type="ordered locus">zobellia_1045</name>
</gene>
<dbReference type="Gene3D" id="3.40.190.10">
    <property type="entry name" value="Periplasmic binding protein-like II"/>
    <property type="match status" value="1"/>
</dbReference>
<dbReference type="OrthoDB" id="9811622at2"/>
<dbReference type="InterPro" id="IPR006059">
    <property type="entry name" value="SBP"/>
</dbReference>
<reference evidence="2" key="1">
    <citation type="submission" date="2009-07" db="EMBL/GenBank/DDBJ databases">
        <title>Complete genome sequence of Zobellia galactanivorans Dsij.</title>
        <authorList>
            <consortium name="Genoscope - CEA"/>
        </authorList>
    </citation>
    <scope>NUCLEOTIDE SEQUENCE [LARGE SCALE GENOMIC DNA]</scope>
    <source>
        <strain evidence="2">DSM 12802 / CCUG 47099 / CIP 106680 / NCIMB 13871 / Dsij</strain>
    </source>
</reference>